<dbReference type="OrthoDB" id="118413at2"/>
<accession>A0A364Y9H6</accession>
<proteinExistence type="inferred from homology"/>
<evidence type="ECO:0000313" key="3">
    <source>
        <dbReference type="EMBL" id="RAW02568.1"/>
    </source>
</evidence>
<dbReference type="Proteomes" id="UP000251889">
    <property type="component" value="Unassembled WGS sequence"/>
</dbReference>
<dbReference type="InterPro" id="IPR023393">
    <property type="entry name" value="START-like_dom_sf"/>
</dbReference>
<evidence type="ECO:0000313" key="4">
    <source>
        <dbReference type="Proteomes" id="UP000251889"/>
    </source>
</evidence>
<feature type="domain" description="Activator of Hsp90 ATPase homologue 1/2-like C-terminal" evidence="2">
    <location>
        <begin position="71"/>
        <end position="214"/>
    </location>
</feature>
<sequence>MAQLNSVDFFQVLKQSLLQLYCIQTIHAMKTLFLLKLTIFMLLNHIAPAQTKSPNVMNNSTYTMTITQTFNAPLEKVWTAFTDAESIKRWWGPVGFTAPIANINFREGNVSLVCMRSPDGFEIFNTWTYQKISAMKSIEFIQHFTDKSGKKIKPSDIGMPPGIPDEVPHIITFKKIGDQKTELTIVEHGYTNPQIVEISKNGTASMLQKFATEVER</sequence>
<dbReference type="Gene3D" id="3.30.530.20">
    <property type="match status" value="1"/>
</dbReference>
<organism evidence="3 4">
    <name type="scientific">Pseudochryseolinea flava</name>
    <dbReference type="NCBI Taxonomy" id="2059302"/>
    <lineage>
        <taxon>Bacteria</taxon>
        <taxon>Pseudomonadati</taxon>
        <taxon>Bacteroidota</taxon>
        <taxon>Cytophagia</taxon>
        <taxon>Cytophagales</taxon>
        <taxon>Fulvivirgaceae</taxon>
        <taxon>Pseudochryseolinea</taxon>
    </lineage>
</organism>
<dbReference type="InterPro" id="IPR013538">
    <property type="entry name" value="ASHA1/2-like_C"/>
</dbReference>
<keyword evidence="4" id="KW-1185">Reference proteome</keyword>
<dbReference type="AlphaFoldDB" id="A0A364Y9H6"/>
<evidence type="ECO:0000256" key="1">
    <source>
        <dbReference type="ARBA" id="ARBA00006817"/>
    </source>
</evidence>
<dbReference type="Pfam" id="PF08327">
    <property type="entry name" value="AHSA1"/>
    <property type="match status" value="1"/>
</dbReference>
<dbReference type="EMBL" id="QMFY01000001">
    <property type="protein sequence ID" value="RAW02568.1"/>
    <property type="molecule type" value="Genomic_DNA"/>
</dbReference>
<dbReference type="SUPFAM" id="SSF55961">
    <property type="entry name" value="Bet v1-like"/>
    <property type="match status" value="1"/>
</dbReference>
<dbReference type="CDD" id="cd07814">
    <property type="entry name" value="SRPBCC_CalC_Aha1-like"/>
    <property type="match status" value="1"/>
</dbReference>
<comment type="caution">
    <text evidence="3">The sequence shown here is derived from an EMBL/GenBank/DDBJ whole genome shotgun (WGS) entry which is preliminary data.</text>
</comment>
<protein>
    <recommendedName>
        <fullName evidence="2">Activator of Hsp90 ATPase homologue 1/2-like C-terminal domain-containing protein</fullName>
    </recommendedName>
</protein>
<name>A0A364Y9H6_9BACT</name>
<reference evidence="3 4" key="1">
    <citation type="submission" date="2018-06" db="EMBL/GenBank/DDBJ databases">
        <title>Chryseolinea flavus sp. nov., a member of the phylum Bacteroidetes isolated from soil.</title>
        <authorList>
            <person name="Li Y."/>
            <person name="Wang J."/>
        </authorList>
    </citation>
    <scope>NUCLEOTIDE SEQUENCE [LARGE SCALE GENOMIC DNA]</scope>
    <source>
        <strain evidence="3 4">SDU1-6</strain>
    </source>
</reference>
<evidence type="ECO:0000259" key="2">
    <source>
        <dbReference type="Pfam" id="PF08327"/>
    </source>
</evidence>
<gene>
    <name evidence="3" type="ORF">DQQ10_00165</name>
</gene>
<comment type="similarity">
    <text evidence="1">Belongs to the AHA1 family.</text>
</comment>